<dbReference type="InterPro" id="IPR027824">
    <property type="entry name" value="DUF4469"/>
</dbReference>
<evidence type="ECO:0000313" key="1">
    <source>
        <dbReference type="EMBL" id="QHN65262.1"/>
    </source>
</evidence>
<dbReference type="OrthoDB" id="1115483at2"/>
<dbReference type="AlphaFoldDB" id="A0A6P1QT24"/>
<dbReference type="KEGG" id="bcad:DBX24_04815"/>
<dbReference type="Pfam" id="PF14734">
    <property type="entry name" value="DUF4469"/>
    <property type="match status" value="1"/>
</dbReference>
<name>A0A6P1QT24_9FLAO</name>
<dbReference type="Gene3D" id="2.70.50.70">
    <property type="match status" value="1"/>
</dbReference>
<sequence>MVLIPTSLPASNYELSITTQFSSGKNVFLKEPRTDILDTTIVLS</sequence>
<accession>A0A6P1QT24</accession>
<dbReference type="EMBL" id="CP029149">
    <property type="protein sequence ID" value="QHN65262.1"/>
    <property type="molecule type" value="Genomic_DNA"/>
</dbReference>
<protein>
    <submittedName>
        <fullName evidence="1">DUF4469 domain-containing protein</fullName>
    </submittedName>
</protein>
<evidence type="ECO:0000313" key="2">
    <source>
        <dbReference type="Proteomes" id="UP000464318"/>
    </source>
</evidence>
<dbReference type="RefSeq" id="WP_160224125.1">
    <property type="nucleotide sequence ID" value="NZ_CP029149.1"/>
</dbReference>
<gene>
    <name evidence="1" type="ORF">DBX24_04815</name>
</gene>
<dbReference type="Proteomes" id="UP000464318">
    <property type="component" value="Chromosome"/>
</dbReference>
<organism evidence="1 2">
    <name type="scientific">Bergeyella cardium</name>
    <dbReference type="NCBI Taxonomy" id="1585976"/>
    <lineage>
        <taxon>Bacteria</taxon>
        <taxon>Pseudomonadati</taxon>
        <taxon>Bacteroidota</taxon>
        <taxon>Flavobacteriia</taxon>
        <taxon>Flavobacteriales</taxon>
        <taxon>Weeksellaceae</taxon>
        <taxon>Bergeyella</taxon>
    </lineage>
</organism>
<keyword evidence="2" id="KW-1185">Reference proteome</keyword>
<proteinExistence type="predicted"/>
<reference evidence="1 2" key="1">
    <citation type="submission" date="2018-04" db="EMBL/GenBank/DDBJ databases">
        <title>Characteristic and Complete Genome Sequencing of A Novel Member of Infective Endocarditis Causative Bacteria: Bergeyella cardium QL-PH.</title>
        <authorList>
            <person name="Pan H."/>
            <person name="Sun E."/>
            <person name="Zhang Y."/>
        </authorList>
    </citation>
    <scope>NUCLEOTIDE SEQUENCE [LARGE SCALE GENOMIC DNA]</scope>
    <source>
        <strain evidence="1 2">HPQL</strain>
    </source>
</reference>